<dbReference type="InterPro" id="IPR027266">
    <property type="entry name" value="TrmE/GcvT-like"/>
</dbReference>
<dbReference type="InterPro" id="IPR007375">
    <property type="entry name" value="SoxG"/>
</dbReference>
<name>A0AAE3B5E8_9RHOB</name>
<dbReference type="EMBL" id="JAFBRM010000001">
    <property type="protein sequence ID" value="MBM1713232.1"/>
    <property type="molecule type" value="Genomic_DNA"/>
</dbReference>
<gene>
    <name evidence="1" type="ORF">JQV55_06645</name>
</gene>
<proteinExistence type="predicted"/>
<evidence type="ECO:0000313" key="2">
    <source>
        <dbReference type="Proteomes" id="UP000732193"/>
    </source>
</evidence>
<keyword evidence="2" id="KW-1185">Reference proteome</keyword>
<dbReference type="Gene3D" id="3.30.1360.120">
    <property type="entry name" value="Probable tRNA modification gtpase trme, domain 1"/>
    <property type="match status" value="1"/>
</dbReference>
<comment type="caution">
    <text evidence="1">The sequence shown here is derived from an EMBL/GenBank/DDBJ whole genome shotgun (WGS) entry which is preliminary data.</text>
</comment>
<dbReference type="SUPFAM" id="SSF103025">
    <property type="entry name" value="Folate-binding domain"/>
    <property type="match status" value="1"/>
</dbReference>
<reference evidence="1 2" key="1">
    <citation type="submission" date="2021-01" db="EMBL/GenBank/DDBJ databases">
        <title>Diatom-associated Roseobacters Show Island Model of Population Structure.</title>
        <authorList>
            <person name="Qu L."/>
            <person name="Feng X."/>
            <person name="Chen Y."/>
            <person name="Li L."/>
            <person name="Wang X."/>
            <person name="Hu Z."/>
            <person name="Wang H."/>
            <person name="Luo H."/>
        </authorList>
    </citation>
    <scope>NUCLEOTIDE SEQUENCE [LARGE SCALE GENOMIC DNA]</scope>
    <source>
        <strain evidence="1 2">TR60-84</strain>
    </source>
</reference>
<accession>A0AAE3B5E8</accession>
<sequence>MSEPMTALNGVSDTTGIATVTELGPRGMITLRGDMSAKPIVKAAVAAGGVTLPEQGHCATEGSGGMAWMSPDEVLILCDYDTVLDRLADLQGKLAKHHALAVNVSDARAMFQITGPHVREVMAKLSPVDMHPDQFTGTMFRRTRIAQVPAAFWMPDDQTVQIICFRSVAQYVFDVLNMAAQAGSEVGYFGEA</sequence>
<dbReference type="RefSeq" id="WP_203241641.1">
    <property type="nucleotide sequence ID" value="NZ_JAFBRH010000001.1"/>
</dbReference>
<protein>
    <submittedName>
        <fullName evidence="1">Sarcosine oxidase subunit gamma</fullName>
    </submittedName>
</protein>
<dbReference type="Gene3D" id="3.30.70.1520">
    <property type="entry name" value="Heterotetrameric sarcosine oxidase"/>
    <property type="match status" value="1"/>
</dbReference>
<organism evidence="1 2">
    <name type="scientific">Sulfitobacter geojensis</name>
    <dbReference type="NCBI Taxonomy" id="1342299"/>
    <lineage>
        <taxon>Bacteria</taxon>
        <taxon>Pseudomonadati</taxon>
        <taxon>Pseudomonadota</taxon>
        <taxon>Alphaproteobacteria</taxon>
        <taxon>Rhodobacterales</taxon>
        <taxon>Roseobacteraceae</taxon>
        <taxon>Sulfitobacter</taxon>
    </lineage>
</organism>
<dbReference type="Proteomes" id="UP000732193">
    <property type="component" value="Unassembled WGS sequence"/>
</dbReference>
<evidence type="ECO:0000313" key="1">
    <source>
        <dbReference type="EMBL" id="MBM1713232.1"/>
    </source>
</evidence>
<dbReference type="Pfam" id="PF04268">
    <property type="entry name" value="SoxG"/>
    <property type="match status" value="1"/>
</dbReference>
<dbReference type="AlphaFoldDB" id="A0AAE3B5E8"/>